<reference evidence="1 2" key="1">
    <citation type="submission" date="2021-05" db="EMBL/GenBank/DDBJ databases">
        <title>Genome Assembly of Synthetic Allotetraploid Brassica napus Reveals Homoeologous Exchanges between Subgenomes.</title>
        <authorList>
            <person name="Davis J.T."/>
        </authorList>
    </citation>
    <scope>NUCLEOTIDE SEQUENCE [LARGE SCALE GENOMIC DNA]</scope>
    <source>
        <strain evidence="2">cv. Da-Ae</strain>
        <tissue evidence="1">Seedling</tissue>
    </source>
</reference>
<protein>
    <recommendedName>
        <fullName evidence="3">Helitron helicase-like domain-containing protein</fullName>
    </recommendedName>
</protein>
<dbReference type="PANTHER" id="PTHR45786:SF74">
    <property type="entry name" value="ATP-DEPENDENT DNA HELICASE"/>
    <property type="match status" value="1"/>
</dbReference>
<organism evidence="1 2">
    <name type="scientific">Brassica napus</name>
    <name type="common">Rape</name>
    <dbReference type="NCBI Taxonomy" id="3708"/>
    <lineage>
        <taxon>Eukaryota</taxon>
        <taxon>Viridiplantae</taxon>
        <taxon>Streptophyta</taxon>
        <taxon>Embryophyta</taxon>
        <taxon>Tracheophyta</taxon>
        <taxon>Spermatophyta</taxon>
        <taxon>Magnoliopsida</taxon>
        <taxon>eudicotyledons</taxon>
        <taxon>Gunneridae</taxon>
        <taxon>Pentapetalae</taxon>
        <taxon>rosids</taxon>
        <taxon>malvids</taxon>
        <taxon>Brassicales</taxon>
        <taxon>Brassicaceae</taxon>
        <taxon>Brassiceae</taxon>
        <taxon>Brassica</taxon>
    </lineage>
</organism>
<evidence type="ECO:0008006" key="3">
    <source>
        <dbReference type="Google" id="ProtNLM"/>
    </source>
</evidence>
<proteinExistence type="predicted"/>
<feature type="non-terminal residue" evidence="1">
    <location>
        <position position="253"/>
    </location>
</feature>
<name>A0ABQ7XRC3_BRANA</name>
<keyword evidence="2" id="KW-1185">Reference proteome</keyword>
<gene>
    <name evidence="1" type="ORF">HID58_086749</name>
</gene>
<sequence length="253" mass="28985">MLSTRIRKPCDKWDIVSCPSCKALLWNAEATGVQPNRDAKQFSLCCQRGRVRLPPVREPPSPLLELLETPKFRSHIRVANSLLAFTSMGAQIDHSVTGTPGPFTFRVHGQIIHRIGSMLPDDGNDPEYLQLYIFDTDNELENRKRSFTKGSSQLAVDDTVILQLIEMLDINNHLAKTFRHARDRSWRLFAFPIHYNQPNVVKLPVHLPGDHVMVFDESADLSKVVYRENIDRSMLTAFFEACDTYEEARELTY</sequence>
<comment type="caution">
    <text evidence="1">The sequence shown here is derived from an EMBL/GenBank/DDBJ whole genome shotgun (WGS) entry which is preliminary data.</text>
</comment>
<dbReference type="PANTHER" id="PTHR45786">
    <property type="entry name" value="DNA BINDING PROTEIN-LIKE"/>
    <property type="match status" value="1"/>
</dbReference>
<accession>A0ABQ7XRC3</accession>
<evidence type="ECO:0000313" key="1">
    <source>
        <dbReference type="EMBL" id="KAH0858488.1"/>
    </source>
</evidence>
<evidence type="ECO:0000313" key="2">
    <source>
        <dbReference type="Proteomes" id="UP000824890"/>
    </source>
</evidence>
<dbReference type="EMBL" id="JAGKQM010000019">
    <property type="protein sequence ID" value="KAH0858488.1"/>
    <property type="molecule type" value="Genomic_DNA"/>
</dbReference>
<dbReference type="Proteomes" id="UP000824890">
    <property type="component" value="Unassembled WGS sequence"/>
</dbReference>